<dbReference type="Pfam" id="PF12720">
    <property type="entry name" value="DUF3807"/>
    <property type="match status" value="1"/>
</dbReference>
<feature type="compositionally biased region" description="Basic and acidic residues" evidence="1">
    <location>
        <begin position="205"/>
        <end position="215"/>
    </location>
</feature>
<protein>
    <submittedName>
        <fullName evidence="2">Uncharacterized protein</fullName>
    </submittedName>
</protein>
<evidence type="ECO:0000256" key="1">
    <source>
        <dbReference type="SAM" id="MobiDB-lite"/>
    </source>
</evidence>
<dbReference type="AlphaFoldDB" id="A0A6A7B5P0"/>
<reference evidence="2" key="1">
    <citation type="submission" date="2020-01" db="EMBL/GenBank/DDBJ databases">
        <authorList>
            <consortium name="DOE Joint Genome Institute"/>
            <person name="Haridas S."/>
            <person name="Albert R."/>
            <person name="Binder M."/>
            <person name="Bloem J."/>
            <person name="Labutti K."/>
            <person name="Salamov A."/>
            <person name="Andreopoulos B."/>
            <person name="Baker S.E."/>
            <person name="Barry K."/>
            <person name="Bills G."/>
            <person name="Bluhm B.H."/>
            <person name="Cannon C."/>
            <person name="Castanera R."/>
            <person name="Culley D.E."/>
            <person name="Daum C."/>
            <person name="Ezra D."/>
            <person name="Gonzalez J.B."/>
            <person name="Henrissat B."/>
            <person name="Kuo A."/>
            <person name="Liang C."/>
            <person name="Lipzen A."/>
            <person name="Lutzoni F."/>
            <person name="Magnuson J."/>
            <person name="Mondo S."/>
            <person name="Nolan M."/>
            <person name="Ohm R."/>
            <person name="Pangilinan J."/>
            <person name="Park H.-J."/>
            <person name="Ramirez L."/>
            <person name="Alfaro M."/>
            <person name="Sun H."/>
            <person name="Tritt A."/>
            <person name="Yoshinaga Y."/>
            <person name="Zwiers L.-H."/>
            <person name="Turgeon B.G."/>
            <person name="Goodwin S.B."/>
            <person name="Spatafora J.W."/>
            <person name="Crous P.W."/>
            <person name="Grigoriev I.V."/>
        </authorList>
    </citation>
    <scope>NUCLEOTIDE SEQUENCE</scope>
    <source>
        <strain evidence="2">IPT5</strain>
    </source>
</reference>
<dbReference type="PANTHER" id="PTHR40642">
    <property type="entry name" value="YALI0F31295P"/>
    <property type="match status" value="1"/>
</dbReference>
<proteinExistence type="predicted"/>
<accession>A0A6A7B5P0</accession>
<dbReference type="InterPro" id="IPR024526">
    <property type="entry name" value="DUF3807"/>
</dbReference>
<dbReference type="PANTHER" id="PTHR40642:SF1">
    <property type="entry name" value="YALI0F31295P"/>
    <property type="match status" value="1"/>
</dbReference>
<dbReference type="Proteomes" id="UP000799423">
    <property type="component" value="Unassembled WGS sequence"/>
</dbReference>
<organism evidence="2 3">
    <name type="scientific">Plenodomus tracheiphilus IPT5</name>
    <dbReference type="NCBI Taxonomy" id="1408161"/>
    <lineage>
        <taxon>Eukaryota</taxon>
        <taxon>Fungi</taxon>
        <taxon>Dikarya</taxon>
        <taxon>Ascomycota</taxon>
        <taxon>Pezizomycotina</taxon>
        <taxon>Dothideomycetes</taxon>
        <taxon>Pleosporomycetidae</taxon>
        <taxon>Pleosporales</taxon>
        <taxon>Pleosporineae</taxon>
        <taxon>Leptosphaeriaceae</taxon>
        <taxon>Plenodomus</taxon>
    </lineage>
</organism>
<feature type="region of interest" description="Disordered" evidence="1">
    <location>
        <begin position="103"/>
        <end position="215"/>
    </location>
</feature>
<dbReference type="OrthoDB" id="5422320at2759"/>
<dbReference type="EMBL" id="MU006305">
    <property type="protein sequence ID" value="KAF2850730.1"/>
    <property type="molecule type" value="Genomic_DNA"/>
</dbReference>
<keyword evidence="3" id="KW-1185">Reference proteome</keyword>
<feature type="compositionally biased region" description="Polar residues" evidence="1">
    <location>
        <begin position="150"/>
        <end position="159"/>
    </location>
</feature>
<evidence type="ECO:0000313" key="3">
    <source>
        <dbReference type="Proteomes" id="UP000799423"/>
    </source>
</evidence>
<sequence>MALSAPTVTIDDLRAFHATHFPHAVPPEQILHGVGATVARDQAEPSEEYYDEAGEDNLGYYPDGVKRTLTDEQIAMFRHSEIHEILRKRRLRRDDGKVSEGELAPADLLLDHKGPGTTGATTPTQDASLASPGDLKQTHSGRVEKLKVQQWATSSAKTKSNNRRRREKYKANRKAERERHQARSRGNEDESDEWDPWNQANGPDVQKEEAVDLDY</sequence>
<evidence type="ECO:0000313" key="2">
    <source>
        <dbReference type="EMBL" id="KAF2850730.1"/>
    </source>
</evidence>
<name>A0A6A7B5P0_9PLEO</name>
<gene>
    <name evidence="2" type="ORF">T440DRAFT_489553</name>
</gene>
<feature type="compositionally biased region" description="Basic and acidic residues" evidence="1">
    <location>
        <begin position="169"/>
        <end position="188"/>
    </location>
</feature>